<protein>
    <submittedName>
        <fullName evidence="2">GNAT family N-acetyltransferase</fullName>
        <ecNumber evidence="2">2.3.-.-</ecNumber>
    </submittedName>
</protein>
<name>A0ABW0FHX8_9MICO</name>
<dbReference type="RefSeq" id="WP_343925148.1">
    <property type="nucleotide sequence ID" value="NZ_BAAAIR010000044.1"/>
</dbReference>
<accession>A0ABW0FHX8</accession>
<keyword evidence="3" id="KW-1185">Reference proteome</keyword>
<evidence type="ECO:0000259" key="1">
    <source>
        <dbReference type="PROSITE" id="PS51186"/>
    </source>
</evidence>
<dbReference type="InterPro" id="IPR016181">
    <property type="entry name" value="Acyl_CoA_acyltransferase"/>
</dbReference>
<dbReference type="EC" id="2.3.-.-" evidence="2"/>
<dbReference type="CDD" id="cd04301">
    <property type="entry name" value="NAT_SF"/>
    <property type="match status" value="1"/>
</dbReference>
<dbReference type="SUPFAM" id="SSF55729">
    <property type="entry name" value="Acyl-CoA N-acyltransferases (Nat)"/>
    <property type="match status" value="1"/>
</dbReference>
<feature type="domain" description="N-acetyltransferase" evidence="1">
    <location>
        <begin position="3"/>
        <end position="185"/>
    </location>
</feature>
<dbReference type="GeneID" id="303298177"/>
<dbReference type="PROSITE" id="PS51186">
    <property type="entry name" value="GNAT"/>
    <property type="match status" value="1"/>
</dbReference>
<proteinExistence type="predicted"/>
<comment type="caution">
    <text evidence="2">The sequence shown here is derived from an EMBL/GenBank/DDBJ whole genome shotgun (WGS) entry which is preliminary data.</text>
</comment>
<dbReference type="EMBL" id="JBHSLN010000021">
    <property type="protein sequence ID" value="MFC5297470.1"/>
    <property type="molecule type" value="Genomic_DNA"/>
</dbReference>
<reference evidence="3" key="1">
    <citation type="journal article" date="2019" name="Int. J. Syst. Evol. Microbiol.">
        <title>The Global Catalogue of Microorganisms (GCM) 10K type strain sequencing project: providing services to taxonomists for standard genome sequencing and annotation.</title>
        <authorList>
            <consortium name="The Broad Institute Genomics Platform"/>
            <consortium name="The Broad Institute Genome Sequencing Center for Infectious Disease"/>
            <person name="Wu L."/>
            <person name="Ma J."/>
        </authorList>
    </citation>
    <scope>NUCLEOTIDE SEQUENCE [LARGE SCALE GENOMIC DNA]</scope>
    <source>
        <strain evidence="3">CGMCC 1.16455</strain>
    </source>
</reference>
<gene>
    <name evidence="2" type="ORF">ACFPK8_08100</name>
</gene>
<dbReference type="Pfam" id="PF13508">
    <property type="entry name" value="Acetyltransf_7"/>
    <property type="match status" value="1"/>
</dbReference>
<dbReference type="InterPro" id="IPR052523">
    <property type="entry name" value="Trichothecene_AcTrans"/>
</dbReference>
<dbReference type="GO" id="GO:0016746">
    <property type="term" value="F:acyltransferase activity"/>
    <property type="evidence" value="ECO:0007669"/>
    <property type="project" value="UniProtKB-KW"/>
</dbReference>
<dbReference type="InterPro" id="IPR000182">
    <property type="entry name" value="GNAT_dom"/>
</dbReference>
<keyword evidence="2" id="KW-0012">Acyltransferase</keyword>
<evidence type="ECO:0000313" key="2">
    <source>
        <dbReference type="EMBL" id="MFC5297470.1"/>
    </source>
</evidence>
<evidence type="ECO:0000313" key="3">
    <source>
        <dbReference type="Proteomes" id="UP001595937"/>
    </source>
</evidence>
<organism evidence="2 3">
    <name type="scientific">Brachybacterium tyrofermentans</name>
    <dbReference type="NCBI Taxonomy" id="47848"/>
    <lineage>
        <taxon>Bacteria</taxon>
        <taxon>Bacillati</taxon>
        <taxon>Actinomycetota</taxon>
        <taxon>Actinomycetes</taxon>
        <taxon>Micrococcales</taxon>
        <taxon>Dermabacteraceae</taxon>
        <taxon>Brachybacterium</taxon>
    </lineage>
</organism>
<keyword evidence="2" id="KW-0808">Transferase</keyword>
<dbReference type="PANTHER" id="PTHR42791">
    <property type="entry name" value="GNAT FAMILY ACETYLTRANSFERASE"/>
    <property type="match status" value="1"/>
</dbReference>
<sequence length="189" mass="20171">MEIQVRNATAADIPSAARTLAAAFHDYPWTRWSVPAADYAERLEELQGLYLHHALGCGLVLVDDKQRGVAALLPPDAPEPGALAQERIAELLGDRLHALLATELPEHPAGSWDLATIGVDPDSQGKGVASAILAEALRRLDSYRAATALETSAARNVALYSRHGFTVTATTEIPHGPVVHSMLRCAADI</sequence>
<dbReference type="PANTHER" id="PTHR42791:SF1">
    <property type="entry name" value="N-ACETYLTRANSFERASE DOMAIN-CONTAINING PROTEIN"/>
    <property type="match status" value="1"/>
</dbReference>
<dbReference type="Gene3D" id="3.40.630.30">
    <property type="match status" value="1"/>
</dbReference>
<dbReference type="Proteomes" id="UP001595937">
    <property type="component" value="Unassembled WGS sequence"/>
</dbReference>